<gene>
    <name evidence="1" type="ORF">CC80DRAFT_69855</name>
</gene>
<dbReference type="AlphaFoldDB" id="A0A6A5TV01"/>
<evidence type="ECO:0000313" key="1">
    <source>
        <dbReference type="EMBL" id="KAF1956134.1"/>
    </source>
</evidence>
<reference evidence="1" key="1">
    <citation type="journal article" date="2020" name="Stud. Mycol.">
        <title>101 Dothideomycetes genomes: a test case for predicting lifestyles and emergence of pathogens.</title>
        <authorList>
            <person name="Haridas S."/>
            <person name="Albert R."/>
            <person name="Binder M."/>
            <person name="Bloem J."/>
            <person name="Labutti K."/>
            <person name="Salamov A."/>
            <person name="Andreopoulos B."/>
            <person name="Baker S."/>
            <person name="Barry K."/>
            <person name="Bills G."/>
            <person name="Bluhm B."/>
            <person name="Cannon C."/>
            <person name="Castanera R."/>
            <person name="Culley D."/>
            <person name="Daum C."/>
            <person name="Ezra D."/>
            <person name="Gonzalez J."/>
            <person name="Henrissat B."/>
            <person name="Kuo A."/>
            <person name="Liang C."/>
            <person name="Lipzen A."/>
            <person name="Lutzoni F."/>
            <person name="Magnuson J."/>
            <person name="Mondo S."/>
            <person name="Nolan M."/>
            <person name="Ohm R."/>
            <person name="Pangilinan J."/>
            <person name="Park H.-J."/>
            <person name="Ramirez L."/>
            <person name="Alfaro M."/>
            <person name="Sun H."/>
            <person name="Tritt A."/>
            <person name="Yoshinaga Y."/>
            <person name="Zwiers L.-H."/>
            <person name="Turgeon B."/>
            <person name="Goodwin S."/>
            <person name="Spatafora J."/>
            <person name="Crous P."/>
            <person name="Grigoriev I."/>
        </authorList>
    </citation>
    <scope>NUCLEOTIDE SEQUENCE</scope>
    <source>
        <strain evidence="1">CBS 675.92</strain>
    </source>
</reference>
<keyword evidence="2" id="KW-1185">Reference proteome</keyword>
<accession>A0A6A5TV01</accession>
<organism evidence="1 2">
    <name type="scientific">Byssothecium circinans</name>
    <dbReference type="NCBI Taxonomy" id="147558"/>
    <lineage>
        <taxon>Eukaryota</taxon>
        <taxon>Fungi</taxon>
        <taxon>Dikarya</taxon>
        <taxon>Ascomycota</taxon>
        <taxon>Pezizomycotina</taxon>
        <taxon>Dothideomycetes</taxon>
        <taxon>Pleosporomycetidae</taxon>
        <taxon>Pleosporales</taxon>
        <taxon>Massarineae</taxon>
        <taxon>Massarinaceae</taxon>
        <taxon>Byssothecium</taxon>
    </lineage>
</organism>
<dbReference type="Proteomes" id="UP000800035">
    <property type="component" value="Unassembled WGS sequence"/>
</dbReference>
<name>A0A6A5TV01_9PLEO</name>
<proteinExistence type="predicted"/>
<protein>
    <submittedName>
        <fullName evidence="1">Uncharacterized protein</fullName>
    </submittedName>
</protein>
<sequence length="141" mass="15419">MHPRTLPASISTSRCAGKSVSVSPLTAPCLLAPAWRTRNERRVRVLQCDHCPVSGGRSSCRWTAALNQPGCLTTPRDVWRDSAILFLSRCGNASRESARDCSDAVHFYPTHDPLARSVLSDYVGGHPGEESVRMPGLRPHI</sequence>
<dbReference type="EMBL" id="ML976992">
    <property type="protein sequence ID" value="KAF1956134.1"/>
    <property type="molecule type" value="Genomic_DNA"/>
</dbReference>
<evidence type="ECO:0000313" key="2">
    <source>
        <dbReference type="Proteomes" id="UP000800035"/>
    </source>
</evidence>